<evidence type="ECO:0000313" key="2">
    <source>
        <dbReference type="EMBL" id="RII41422.1"/>
    </source>
</evidence>
<feature type="transmembrane region" description="Helical" evidence="1">
    <location>
        <begin position="102"/>
        <end position="125"/>
    </location>
</feature>
<organism evidence="2 3">
    <name type="scientific">Galactobacter valiniphilus</name>
    <dbReference type="NCBI Taxonomy" id="2676122"/>
    <lineage>
        <taxon>Bacteria</taxon>
        <taxon>Bacillati</taxon>
        <taxon>Actinomycetota</taxon>
        <taxon>Actinomycetes</taxon>
        <taxon>Micrococcales</taxon>
        <taxon>Micrococcaceae</taxon>
        <taxon>Galactobacter</taxon>
    </lineage>
</organism>
<keyword evidence="1" id="KW-0472">Membrane</keyword>
<dbReference type="Pfam" id="PF19700">
    <property type="entry name" value="DUF6198"/>
    <property type="match status" value="1"/>
</dbReference>
<proteinExistence type="predicted"/>
<keyword evidence="1" id="KW-1133">Transmembrane helix</keyword>
<name>A0A399JBL2_9MICC</name>
<dbReference type="AlphaFoldDB" id="A0A399JBL2"/>
<evidence type="ECO:0000313" key="3">
    <source>
        <dbReference type="Proteomes" id="UP000265419"/>
    </source>
</evidence>
<feature type="transmembrane region" description="Helical" evidence="1">
    <location>
        <begin position="75"/>
        <end position="96"/>
    </location>
</feature>
<evidence type="ECO:0000256" key="1">
    <source>
        <dbReference type="SAM" id="Phobius"/>
    </source>
</evidence>
<evidence type="ECO:0008006" key="4">
    <source>
        <dbReference type="Google" id="ProtNLM"/>
    </source>
</evidence>
<keyword evidence="3" id="KW-1185">Reference proteome</keyword>
<sequence>MTPRRLPIRLTALIVGLVLYGFSISLMNRAAVGISPWDVLSQGVSLQTGIPFGMVTNLIGAVVLLLWWPLKQKPGIGTVLNVLLIGTSAQLGLWILPPVESLWIRIPMFAAGLVLLAVASGIYIAPKLGPGPRDGLMTGLNQRFGWPIWIARTSIEVCVALIGFALGGNLGIGTVVFALLIGPLCQRTLPWFAARIPGAPVSTVSGAPSEDGERAASGTRA</sequence>
<gene>
    <name evidence="2" type="ORF">DWB68_12945</name>
</gene>
<dbReference type="PANTHER" id="PTHR40078:SF1">
    <property type="entry name" value="INTEGRAL MEMBRANE PROTEIN"/>
    <property type="match status" value="1"/>
</dbReference>
<reference evidence="2 3" key="1">
    <citation type="submission" date="2018-07" db="EMBL/GenBank/DDBJ databases">
        <title>Arthrobacter sp. nov., isolated from raw cow's milk with high bacterial count.</title>
        <authorList>
            <person name="Hahne J."/>
            <person name="Isele D."/>
            <person name="Lipski A."/>
        </authorList>
    </citation>
    <scope>NUCLEOTIDE SEQUENCE [LARGE SCALE GENOMIC DNA]</scope>
    <source>
        <strain evidence="2 3">JZ R-35</strain>
    </source>
</reference>
<comment type="caution">
    <text evidence="2">The sequence shown here is derived from an EMBL/GenBank/DDBJ whole genome shotgun (WGS) entry which is preliminary data.</text>
</comment>
<keyword evidence="1" id="KW-0812">Transmembrane</keyword>
<dbReference type="Proteomes" id="UP000265419">
    <property type="component" value="Unassembled WGS sequence"/>
</dbReference>
<feature type="transmembrane region" description="Helical" evidence="1">
    <location>
        <begin position="49"/>
        <end position="68"/>
    </location>
</feature>
<accession>A0A399JBL2</accession>
<dbReference type="PANTHER" id="PTHR40078">
    <property type="entry name" value="INTEGRAL MEMBRANE PROTEIN-RELATED"/>
    <property type="match status" value="1"/>
</dbReference>
<dbReference type="EMBL" id="QQXK01000028">
    <property type="protein sequence ID" value="RII41422.1"/>
    <property type="molecule type" value="Genomic_DNA"/>
</dbReference>
<dbReference type="InterPro" id="IPR038750">
    <property type="entry name" value="YczE/YyaS-like"/>
</dbReference>
<dbReference type="RefSeq" id="WP_119425542.1">
    <property type="nucleotide sequence ID" value="NZ_QQXK01000028.1"/>
</dbReference>
<feature type="transmembrane region" description="Helical" evidence="1">
    <location>
        <begin position="157"/>
        <end position="181"/>
    </location>
</feature>
<protein>
    <recommendedName>
        <fullName evidence="4">YitT family protein</fullName>
    </recommendedName>
</protein>